<dbReference type="Gene3D" id="1.20.1250.20">
    <property type="entry name" value="MFS general substrate transporter like domains"/>
    <property type="match status" value="1"/>
</dbReference>
<feature type="transmembrane region" description="Helical" evidence="6">
    <location>
        <begin position="217"/>
        <end position="244"/>
    </location>
</feature>
<name>A0A077ZQZ5_STYLE</name>
<accession>A0A077ZQZ5</accession>
<feature type="transmembrane region" description="Helical" evidence="6">
    <location>
        <begin position="35"/>
        <end position="57"/>
    </location>
</feature>
<evidence type="ECO:0000313" key="7">
    <source>
        <dbReference type="EMBL" id="CDW72328.1"/>
    </source>
</evidence>
<evidence type="ECO:0000256" key="1">
    <source>
        <dbReference type="ARBA" id="ARBA00004651"/>
    </source>
</evidence>
<sequence>MGNLAVTFFGTTANIVLKTQFGLSNDEELIKISSLIYMMTVITLAVVSPFVGGLLDVLGRRNWMTILFLTTAVLCAILPYSARIWLDFTLIRIILHVENNSMINNTLIADYVKNESIGKAIIYNNFMRYLGNFMSPILFLNLIAHTSIKISYNIIALLMFLTGIFLFFSLREPQDPQCIIGSLKNKNSITNQKKQDKISIYWSNIRKGFYECKNNQILIFCIIQNFVVRMGVVLGTNGYTLWILSNIKDEKQAFELLAFSLALSCGLNFLIQIPLIKLLDKIRPRLLLLFAQLFRASSLLMPLFIDVTNPRHLSANIVLMSIGNGMANIARDIIFQKNQAAQSRGAVLGFMDLFQNIGIIFYLSIFTLFFRIIGLEGCFAVLGIFDLILIAVSTKFNVNKR</sequence>
<feature type="transmembrane region" description="Helical" evidence="6">
    <location>
        <begin position="346"/>
        <end position="366"/>
    </location>
</feature>
<dbReference type="GO" id="GO:0022857">
    <property type="term" value="F:transmembrane transporter activity"/>
    <property type="evidence" value="ECO:0007669"/>
    <property type="project" value="InterPro"/>
</dbReference>
<dbReference type="InterPro" id="IPR011701">
    <property type="entry name" value="MFS"/>
</dbReference>
<feature type="transmembrane region" description="Helical" evidence="6">
    <location>
        <begin position="372"/>
        <end position="392"/>
    </location>
</feature>
<evidence type="ECO:0000313" key="8">
    <source>
        <dbReference type="Proteomes" id="UP000039865"/>
    </source>
</evidence>
<keyword evidence="5 6" id="KW-0472">Membrane</keyword>
<evidence type="ECO:0000256" key="5">
    <source>
        <dbReference type="ARBA" id="ARBA00023136"/>
    </source>
</evidence>
<dbReference type="EMBL" id="CCKQ01001223">
    <property type="protein sequence ID" value="CDW72328.1"/>
    <property type="molecule type" value="Genomic_DNA"/>
</dbReference>
<feature type="transmembrane region" description="Helical" evidence="6">
    <location>
        <begin position="150"/>
        <end position="170"/>
    </location>
</feature>
<feature type="transmembrane region" description="Helical" evidence="6">
    <location>
        <begin position="126"/>
        <end position="144"/>
    </location>
</feature>
<dbReference type="Pfam" id="PF07690">
    <property type="entry name" value="MFS_1"/>
    <property type="match status" value="1"/>
</dbReference>
<dbReference type="GO" id="GO:0005886">
    <property type="term" value="C:plasma membrane"/>
    <property type="evidence" value="ECO:0007669"/>
    <property type="project" value="UniProtKB-SubCell"/>
</dbReference>
<proteinExistence type="predicted"/>
<keyword evidence="4 6" id="KW-1133">Transmembrane helix</keyword>
<gene>
    <name evidence="7" type="primary">Contig17649.g18769</name>
    <name evidence="7" type="ORF">STYLEM_1287</name>
</gene>
<keyword evidence="2" id="KW-1003">Cell membrane</keyword>
<evidence type="ECO:0000256" key="4">
    <source>
        <dbReference type="ARBA" id="ARBA00022989"/>
    </source>
</evidence>
<dbReference type="PANTHER" id="PTHR23513:SF6">
    <property type="entry name" value="MAJOR FACILITATOR SUPERFAMILY ASSOCIATED DOMAIN-CONTAINING PROTEIN"/>
    <property type="match status" value="1"/>
</dbReference>
<dbReference type="Proteomes" id="UP000039865">
    <property type="component" value="Unassembled WGS sequence"/>
</dbReference>
<feature type="transmembrane region" description="Helical" evidence="6">
    <location>
        <begin position="256"/>
        <end position="279"/>
    </location>
</feature>
<protein>
    <submittedName>
        <fullName evidence="7">Multidrug transporter</fullName>
    </submittedName>
</protein>
<comment type="subcellular location">
    <subcellularLocation>
        <location evidence="1">Cell membrane</location>
        <topology evidence="1">Multi-pass membrane protein</topology>
    </subcellularLocation>
</comment>
<dbReference type="SUPFAM" id="SSF103473">
    <property type="entry name" value="MFS general substrate transporter"/>
    <property type="match status" value="1"/>
</dbReference>
<dbReference type="PANTHER" id="PTHR23513">
    <property type="entry name" value="INTEGRAL MEMBRANE EFFLUX PROTEIN-RELATED"/>
    <property type="match status" value="1"/>
</dbReference>
<reference evidence="7 8" key="1">
    <citation type="submission" date="2014-06" db="EMBL/GenBank/DDBJ databases">
        <authorList>
            <person name="Swart Estienne"/>
        </authorList>
    </citation>
    <scope>NUCLEOTIDE SEQUENCE [LARGE SCALE GENOMIC DNA]</scope>
    <source>
        <strain evidence="7 8">130c</strain>
    </source>
</reference>
<organism evidence="7 8">
    <name type="scientific">Stylonychia lemnae</name>
    <name type="common">Ciliate</name>
    <dbReference type="NCBI Taxonomy" id="5949"/>
    <lineage>
        <taxon>Eukaryota</taxon>
        <taxon>Sar</taxon>
        <taxon>Alveolata</taxon>
        <taxon>Ciliophora</taxon>
        <taxon>Intramacronucleata</taxon>
        <taxon>Spirotrichea</taxon>
        <taxon>Stichotrichia</taxon>
        <taxon>Sporadotrichida</taxon>
        <taxon>Oxytrichidae</taxon>
        <taxon>Stylonychinae</taxon>
        <taxon>Stylonychia</taxon>
    </lineage>
</organism>
<dbReference type="AlphaFoldDB" id="A0A077ZQZ5"/>
<evidence type="ECO:0000256" key="2">
    <source>
        <dbReference type="ARBA" id="ARBA00022475"/>
    </source>
</evidence>
<evidence type="ECO:0000256" key="3">
    <source>
        <dbReference type="ARBA" id="ARBA00022692"/>
    </source>
</evidence>
<keyword evidence="8" id="KW-1185">Reference proteome</keyword>
<evidence type="ECO:0000256" key="6">
    <source>
        <dbReference type="SAM" id="Phobius"/>
    </source>
</evidence>
<dbReference type="OrthoDB" id="424834at2759"/>
<dbReference type="InParanoid" id="A0A077ZQZ5"/>
<feature type="transmembrane region" description="Helical" evidence="6">
    <location>
        <begin position="63"/>
        <end position="82"/>
    </location>
</feature>
<keyword evidence="3 6" id="KW-0812">Transmembrane</keyword>
<dbReference type="InterPro" id="IPR036259">
    <property type="entry name" value="MFS_trans_sf"/>
</dbReference>